<reference evidence="1" key="1">
    <citation type="journal article" date="2014" name="Front. Microbiol.">
        <title>High frequency of phylogenetically diverse reductive dehalogenase-homologous genes in deep subseafloor sedimentary metagenomes.</title>
        <authorList>
            <person name="Kawai M."/>
            <person name="Futagami T."/>
            <person name="Toyoda A."/>
            <person name="Takaki Y."/>
            <person name="Nishi S."/>
            <person name="Hori S."/>
            <person name="Arai W."/>
            <person name="Tsubouchi T."/>
            <person name="Morono Y."/>
            <person name="Uchiyama I."/>
            <person name="Ito T."/>
            <person name="Fujiyama A."/>
            <person name="Inagaki F."/>
            <person name="Takami H."/>
        </authorList>
    </citation>
    <scope>NUCLEOTIDE SEQUENCE</scope>
    <source>
        <strain evidence="1">Expedition CK06-06</strain>
    </source>
</reference>
<dbReference type="Gene3D" id="3.40.50.2000">
    <property type="entry name" value="Glycogen Phosphorylase B"/>
    <property type="match status" value="1"/>
</dbReference>
<accession>X1IS16</accession>
<sequence length="58" mass="6134">MKDQTLKMLYNASDLLMMPNIPVEGDIEGLGFVALEANSAALPVVASRLEGITAAVED</sequence>
<evidence type="ECO:0000313" key="1">
    <source>
        <dbReference type="EMBL" id="GAH84487.1"/>
    </source>
</evidence>
<dbReference type="EMBL" id="BARU01045091">
    <property type="protein sequence ID" value="GAH84487.1"/>
    <property type="molecule type" value="Genomic_DNA"/>
</dbReference>
<comment type="caution">
    <text evidence="1">The sequence shown here is derived from an EMBL/GenBank/DDBJ whole genome shotgun (WGS) entry which is preliminary data.</text>
</comment>
<feature type="non-terminal residue" evidence="1">
    <location>
        <position position="58"/>
    </location>
</feature>
<gene>
    <name evidence="1" type="ORF">S03H2_68552</name>
</gene>
<name>X1IS16_9ZZZZ</name>
<evidence type="ECO:0008006" key="2">
    <source>
        <dbReference type="Google" id="ProtNLM"/>
    </source>
</evidence>
<dbReference type="AlphaFoldDB" id="X1IS16"/>
<proteinExistence type="predicted"/>
<dbReference type="Pfam" id="PF13692">
    <property type="entry name" value="Glyco_trans_1_4"/>
    <property type="match status" value="1"/>
</dbReference>
<protein>
    <recommendedName>
        <fullName evidence="2">Glycosyl transferase family 1 domain-containing protein</fullName>
    </recommendedName>
</protein>
<organism evidence="1">
    <name type="scientific">marine sediment metagenome</name>
    <dbReference type="NCBI Taxonomy" id="412755"/>
    <lineage>
        <taxon>unclassified sequences</taxon>
        <taxon>metagenomes</taxon>
        <taxon>ecological metagenomes</taxon>
    </lineage>
</organism>
<dbReference type="SUPFAM" id="SSF53756">
    <property type="entry name" value="UDP-Glycosyltransferase/glycogen phosphorylase"/>
    <property type="match status" value="1"/>
</dbReference>